<dbReference type="CDD" id="cd03225">
    <property type="entry name" value="ABC_cobalt_CbiO_domain1"/>
    <property type="match status" value="1"/>
</dbReference>
<dbReference type="GO" id="GO:0042626">
    <property type="term" value="F:ATPase-coupled transmembrane transporter activity"/>
    <property type="evidence" value="ECO:0007669"/>
    <property type="project" value="TreeGrafter"/>
</dbReference>
<evidence type="ECO:0000313" key="13">
    <source>
        <dbReference type="Proteomes" id="UP000769156"/>
    </source>
</evidence>
<dbReference type="InterPro" id="IPR003439">
    <property type="entry name" value="ABC_transporter-like_ATP-bd"/>
</dbReference>
<dbReference type="InterPro" id="IPR027417">
    <property type="entry name" value="P-loop_NTPase"/>
</dbReference>
<evidence type="ECO:0000256" key="1">
    <source>
        <dbReference type="ARBA" id="ARBA00004202"/>
    </source>
</evidence>
<dbReference type="SUPFAM" id="SSF52540">
    <property type="entry name" value="P-loop containing nucleoside triphosphate hydrolases"/>
    <property type="match status" value="1"/>
</dbReference>
<evidence type="ECO:0000256" key="8">
    <source>
        <dbReference type="ARBA" id="ARBA00023136"/>
    </source>
</evidence>
<evidence type="ECO:0000256" key="7">
    <source>
        <dbReference type="ARBA" id="ARBA00022967"/>
    </source>
</evidence>
<evidence type="ECO:0000256" key="2">
    <source>
        <dbReference type="ARBA" id="ARBA00005417"/>
    </source>
</evidence>
<reference evidence="12" key="1">
    <citation type="journal article" date="2021" name="PeerJ">
        <title>Extensive microbial diversity within the chicken gut microbiome revealed by metagenomics and culture.</title>
        <authorList>
            <person name="Gilroy R."/>
            <person name="Ravi A."/>
            <person name="Getino M."/>
            <person name="Pursley I."/>
            <person name="Horton D.L."/>
            <person name="Alikhan N.F."/>
            <person name="Baker D."/>
            <person name="Gharbi K."/>
            <person name="Hall N."/>
            <person name="Watson M."/>
            <person name="Adriaenssens E.M."/>
            <person name="Foster-Nyarko E."/>
            <person name="Jarju S."/>
            <person name="Secka A."/>
            <person name="Antonio M."/>
            <person name="Oren A."/>
            <person name="Chaudhuri R.R."/>
            <person name="La Ragione R."/>
            <person name="Hildebrand F."/>
            <person name="Pallen M.J."/>
        </authorList>
    </citation>
    <scope>NUCLEOTIDE SEQUENCE</scope>
    <source>
        <strain evidence="12">ChiSjej5B23-16112</strain>
    </source>
</reference>
<dbReference type="Proteomes" id="UP000769156">
    <property type="component" value="Unassembled WGS sequence"/>
</dbReference>
<keyword evidence="4 10" id="KW-1003">Cell membrane</keyword>
<dbReference type="PROSITE" id="PS50893">
    <property type="entry name" value="ABC_TRANSPORTER_2"/>
    <property type="match status" value="1"/>
</dbReference>
<keyword evidence="8 10" id="KW-0472">Membrane</keyword>
<dbReference type="GO" id="GO:0005524">
    <property type="term" value="F:ATP binding"/>
    <property type="evidence" value="ECO:0007669"/>
    <property type="project" value="UniProtKB-UniRule"/>
</dbReference>
<evidence type="ECO:0000256" key="9">
    <source>
        <dbReference type="ARBA" id="ARBA00025157"/>
    </source>
</evidence>
<sequence>MSDFILEARHVSYSYGSGEEPSLKDLSLSIRRGSRTAVMGANGSGKSTFFLCCNGILRPDEGQIYYDGQPVSYRKKELLDLRKKVGIVFQNPDMQLFSASVYQEISFGPLNLGLSETEAKREVEEVIQKLGIAPFRHRPAHALSGGQKKQVALADILVMHPELLILDEPFAALDPSHVRIIRDMIQSLGEDRSMTVVTATHDTGFALSWADEVILFREGQMLAQGTPARILTDRELLSKTSLEVPAVIQVFETLQAAGILSKGLPSPKSFEQLNMYIKRTTHKENTHGT</sequence>
<dbReference type="GO" id="GO:0016887">
    <property type="term" value="F:ATP hydrolysis activity"/>
    <property type="evidence" value="ECO:0007669"/>
    <property type="project" value="InterPro"/>
</dbReference>
<dbReference type="PANTHER" id="PTHR43553:SF24">
    <property type="entry name" value="ENERGY-COUPLING FACTOR TRANSPORTER ATP-BINDING PROTEIN ECFA1"/>
    <property type="match status" value="1"/>
</dbReference>
<protein>
    <recommendedName>
        <fullName evidence="10">ABC transporter ATP-binding protein</fullName>
    </recommendedName>
</protein>
<comment type="caution">
    <text evidence="12">The sequence shown here is derived from an EMBL/GenBank/DDBJ whole genome shotgun (WGS) entry which is preliminary data.</text>
</comment>
<dbReference type="AlphaFoldDB" id="A0A921HZ54"/>
<dbReference type="InterPro" id="IPR015856">
    <property type="entry name" value="ABC_transpr_CbiO/EcfA_su"/>
</dbReference>
<dbReference type="NCBIfam" id="TIGR01166">
    <property type="entry name" value="cbiO"/>
    <property type="match status" value="1"/>
</dbReference>
<accession>A0A921HZ54</accession>
<evidence type="ECO:0000259" key="11">
    <source>
        <dbReference type="PROSITE" id="PS50893"/>
    </source>
</evidence>
<evidence type="ECO:0000256" key="4">
    <source>
        <dbReference type="ARBA" id="ARBA00022475"/>
    </source>
</evidence>
<dbReference type="GO" id="GO:0006824">
    <property type="term" value="P:cobalt ion transport"/>
    <property type="evidence" value="ECO:0007669"/>
    <property type="project" value="InterPro"/>
</dbReference>
<keyword evidence="6 10" id="KW-0067">ATP-binding</keyword>
<dbReference type="InterPro" id="IPR005876">
    <property type="entry name" value="Co_trans_ATP-bd"/>
</dbReference>
<dbReference type="SMART" id="SM00382">
    <property type="entry name" value="AAA"/>
    <property type="match status" value="1"/>
</dbReference>
<dbReference type="EMBL" id="DYVY01000057">
    <property type="protein sequence ID" value="HJF93829.1"/>
    <property type="molecule type" value="Genomic_DNA"/>
</dbReference>
<organism evidence="12 13">
    <name type="scientific">Lachnoclostridium phocaeense</name>
    <dbReference type="NCBI Taxonomy" id="1871021"/>
    <lineage>
        <taxon>Bacteria</taxon>
        <taxon>Bacillati</taxon>
        <taxon>Bacillota</taxon>
        <taxon>Clostridia</taxon>
        <taxon>Lachnospirales</taxon>
        <taxon>Lachnospiraceae</taxon>
    </lineage>
</organism>
<keyword evidence="5 10" id="KW-0547">Nucleotide-binding</keyword>
<evidence type="ECO:0000313" key="12">
    <source>
        <dbReference type="EMBL" id="HJF93829.1"/>
    </source>
</evidence>
<comment type="subcellular location">
    <subcellularLocation>
        <location evidence="1 10">Cell membrane</location>
        <topology evidence="1 10">Peripheral membrane protein</topology>
    </subcellularLocation>
</comment>
<proteinExistence type="inferred from homology"/>
<keyword evidence="3 10" id="KW-0813">Transport</keyword>
<dbReference type="InterPro" id="IPR003593">
    <property type="entry name" value="AAA+_ATPase"/>
</dbReference>
<evidence type="ECO:0000256" key="3">
    <source>
        <dbReference type="ARBA" id="ARBA00022448"/>
    </source>
</evidence>
<comment type="function">
    <text evidence="10">Part of an ABC transporter complex. Responsible for energy coupling to the transport system.</text>
</comment>
<evidence type="ECO:0000256" key="10">
    <source>
        <dbReference type="RuleBase" id="RU364103"/>
    </source>
</evidence>
<feature type="domain" description="ABC transporter" evidence="11">
    <location>
        <begin position="6"/>
        <end position="243"/>
    </location>
</feature>
<name>A0A921HZ54_9FIRM</name>
<dbReference type="Pfam" id="PF00005">
    <property type="entry name" value="ABC_tran"/>
    <property type="match status" value="1"/>
</dbReference>
<gene>
    <name evidence="12" type="ORF">K8V82_03455</name>
</gene>
<reference evidence="12" key="2">
    <citation type="submission" date="2021-09" db="EMBL/GenBank/DDBJ databases">
        <authorList>
            <person name="Gilroy R."/>
        </authorList>
    </citation>
    <scope>NUCLEOTIDE SEQUENCE</scope>
    <source>
        <strain evidence="12">ChiSjej5B23-16112</strain>
    </source>
</reference>
<evidence type="ECO:0000256" key="6">
    <source>
        <dbReference type="ARBA" id="ARBA00022840"/>
    </source>
</evidence>
<comment type="similarity">
    <text evidence="2 10">Belongs to the ABC transporter superfamily.</text>
</comment>
<dbReference type="Gene3D" id="3.40.50.300">
    <property type="entry name" value="P-loop containing nucleotide triphosphate hydrolases"/>
    <property type="match status" value="1"/>
</dbReference>
<comment type="function">
    <text evidence="9">Probably part of an ABC transporter complex. Responsible for energy coupling to the transport system.</text>
</comment>
<evidence type="ECO:0000256" key="5">
    <source>
        <dbReference type="ARBA" id="ARBA00022741"/>
    </source>
</evidence>
<keyword evidence="7" id="KW-1278">Translocase</keyword>
<dbReference type="InterPro" id="IPR050095">
    <property type="entry name" value="ECF_ABC_transporter_ATP-bd"/>
</dbReference>
<dbReference type="FunFam" id="3.40.50.300:FF:000224">
    <property type="entry name" value="Energy-coupling factor transporter ATP-binding protein EcfA"/>
    <property type="match status" value="1"/>
</dbReference>
<dbReference type="PANTHER" id="PTHR43553">
    <property type="entry name" value="HEAVY METAL TRANSPORTER"/>
    <property type="match status" value="1"/>
</dbReference>
<dbReference type="GO" id="GO:0043190">
    <property type="term" value="C:ATP-binding cassette (ABC) transporter complex"/>
    <property type="evidence" value="ECO:0007669"/>
    <property type="project" value="TreeGrafter"/>
</dbReference>